<dbReference type="Pfam" id="PF00583">
    <property type="entry name" value="Acetyltransf_1"/>
    <property type="match status" value="1"/>
</dbReference>
<reference evidence="2 3" key="1">
    <citation type="submission" date="2024-01" db="EMBL/GenBank/DDBJ databases">
        <authorList>
            <person name="Botero Cardona J."/>
        </authorList>
    </citation>
    <scope>NUCLEOTIDE SEQUENCE [LARGE SCALE GENOMIC DNA]</scope>
    <source>
        <strain evidence="2 3">LMG 33000</strain>
    </source>
</reference>
<organism evidence="2 3">
    <name type="scientific">Eupransor demetentiae</name>
    <dbReference type="NCBI Taxonomy" id="3109584"/>
    <lineage>
        <taxon>Bacteria</taxon>
        <taxon>Bacillati</taxon>
        <taxon>Bacillota</taxon>
        <taxon>Bacilli</taxon>
        <taxon>Lactobacillales</taxon>
        <taxon>Lactobacillaceae</taxon>
        <taxon>Eupransor</taxon>
    </lineage>
</organism>
<gene>
    <name evidence="2" type="ORF">R54876_GBNLAHCA_00472</name>
</gene>
<dbReference type="InterPro" id="IPR016181">
    <property type="entry name" value="Acyl_CoA_acyltransferase"/>
</dbReference>
<dbReference type="SUPFAM" id="SSF55729">
    <property type="entry name" value="Acyl-CoA N-acyltransferases (Nat)"/>
    <property type="match status" value="1"/>
</dbReference>
<evidence type="ECO:0000313" key="2">
    <source>
        <dbReference type="EMBL" id="CAK8053913.1"/>
    </source>
</evidence>
<proteinExistence type="predicted"/>
<evidence type="ECO:0000313" key="3">
    <source>
        <dbReference type="Proteomes" id="UP001314241"/>
    </source>
</evidence>
<dbReference type="Proteomes" id="UP001314241">
    <property type="component" value="Unassembled WGS sequence"/>
</dbReference>
<comment type="caution">
    <text evidence="2">The sequence shown here is derived from an EMBL/GenBank/DDBJ whole genome shotgun (WGS) entry which is preliminary data.</text>
</comment>
<dbReference type="EMBL" id="CAWVOH010000001">
    <property type="protein sequence ID" value="CAK8053913.1"/>
    <property type="molecule type" value="Genomic_DNA"/>
</dbReference>
<keyword evidence="3" id="KW-1185">Reference proteome</keyword>
<accession>A0ABM9N422</accession>
<dbReference type="InterPro" id="IPR000182">
    <property type="entry name" value="GNAT_dom"/>
</dbReference>
<dbReference type="Gene3D" id="3.40.630.30">
    <property type="match status" value="1"/>
</dbReference>
<name>A0ABM9N422_9LACO</name>
<dbReference type="GO" id="GO:0005840">
    <property type="term" value="C:ribosome"/>
    <property type="evidence" value="ECO:0007669"/>
    <property type="project" value="UniProtKB-KW"/>
</dbReference>
<keyword evidence="2" id="KW-0689">Ribosomal protein</keyword>
<protein>
    <submittedName>
        <fullName evidence="2">Ribosomal protein S18 acetylase RimI and related acetyltransferases (RimI)</fullName>
    </submittedName>
</protein>
<keyword evidence="2" id="KW-0687">Ribonucleoprotein</keyword>
<feature type="domain" description="N-acetyltransferase" evidence="1">
    <location>
        <begin position="16"/>
        <end position="95"/>
    </location>
</feature>
<sequence>MIRPAKLSDIKALNALNKNEMGYDFPLEDARQQLALILADSEHHVLAVFEDEQSSAVRGYIHAELYREIYAEDAFNLLALAVDSSQQGQGIGSALHCWHGWKRKRSSVASIQFA</sequence>
<evidence type="ECO:0000259" key="1">
    <source>
        <dbReference type="Pfam" id="PF00583"/>
    </source>
</evidence>
<dbReference type="RefSeq" id="WP_349641460.1">
    <property type="nucleotide sequence ID" value="NZ_CAWVOH010000001.1"/>
</dbReference>